<keyword evidence="2" id="KW-0812">Transmembrane</keyword>
<reference evidence="3 4" key="1">
    <citation type="journal article" date="2019" name="Int. J. Syst. Evol. Microbiol.">
        <title>The Global Catalogue of Microorganisms (GCM) 10K type strain sequencing project: providing services to taxonomists for standard genome sequencing and annotation.</title>
        <authorList>
            <consortium name="The Broad Institute Genomics Platform"/>
            <consortium name="The Broad Institute Genome Sequencing Center for Infectious Disease"/>
            <person name="Wu L."/>
            <person name="Ma J."/>
        </authorList>
    </citation>
    <scope>NUCLEOTIDE SEQUENCE [LARGE SCALE GENOMIC DNA]</scope>
    <source>
        <strain evidence="3 4">CGMCC 1.12553</strain>
    </source>
</reference>
<proteinExistence type="predicted"/>
<feature type="transmembrane region" description="Helical" evidence="2">
    <location>
        <begin position="217"/>
        <end position="238"/>
    </location>
</feature>
<feature type="region of interest" description="Disordered" evidence="1">
    <location>
        <begin position="249"/>
        <end position="272"/>
    </location>
</feature>
<dbReference type="EMBL" id="JBHSDS010000010">
    <property type="protein sequence ID" value="MFC4360002.1"/>
    <property type="molecule type" value="Genomic_DNA"/>
</dbReference>
<name>A0ABD5PGG7_9EURY</name>
<keyword evidence="2" id="KW-1133">Transmembrane helix</keyword>
<dbReference type="PROSITE" id="PS51257">
    <property type="entry name" value="PROKAR_LIPOPROTEIN"/>
    <property type="match status" value="1"/>
</dbReference>
<dbReference type="InterPro" id="IPR043826">
    <property type="entry name" value="DUF5803"/>
</dbReference>
<dbReference type="Proteomes" id="UP001595921">
    <property type="component" value="Unassembled WGS sequence"/>
</dbReference>
<evidence type="ECO:0000256" key="1">
    <source>
        <dbReference type="SAM" id="MobiDB-lite"/>
    </source>
</evidence>
<keyword evidence="4" id="KW-1185">Reference proteome</keyword>
<sequence length="272" mass="29974">MNRKVLAAVALCLLVFSSGCLGFFRGPQPVDDERLDQAPPDGYEYEWDADRAAHFTLTENARFLAVYQVPANRSEITLYRNDGFGGTNAIDVSAVRYRYPNGTTISGGEFEDYGGSVRQTRDEVVVDLPNGTSGEPGRLAFTSSSTPKRFSLPAYDWVGGTSYEVVLPPQRSVDLPVFGNVRPGGYEARDQGDRVRIVWSDVTAGSVSVQYYLQRDVYVFGGIAAALLLVGLVGLVYYRRQIEELRERREEMGGKAELEDDDFGDDPPPGMG</sequence>
<dbReference type="AlphaFoldDB" id="A0ABD5PGG7"/>
<evidence type="ECO:0000313" key="3">
    <source>
        <dbReference type="EMBL" id="MFC4360002.1"/>
    </source>
</evidence>
<comment type="caution">
    <text evidence="3">The sequence shown here is derived from an EMBL/GenBank/DDBJ whole genome shotgun (WGS) entry which is preliminary data.</text>
</comment>
<evidence type="ECO:0000313" key="4">
    <source>
        <dbReference type="Proteomes" id="UP001595921"/>
    </source>
</evidence>
<keyword evidence="2" id="KW-0472">Membrane</keyword>
<dbReference type="Pfam" id="PF19119">
    <property type="entry name" value="DUF5803"/>
    <property type="match status" value="1"/>
</dbReference>
<evidence type="ECO:0000256" key="2">
    <source>
        <dbReference type="SAM" id="Phobius"/>
    </source>
</evidence>
<gene>
    <name evidence="3" type="ORF">ACFO0N_18800</name>
</gene>
<organism evidence="3 4">
    <name type="scientific">Halobium salinum</name>
    <dbReference type="NCBI Taxonomy" id="1364940"/>
    <lineage>
        <taxon>Archaea</taxon>
        <taxon>Methanobacteriati</taxon>
        <taxon>Methanobacteriota</taxon>
        <taxon>Stenosarchaea group</taxon>
        <taxon>Halobacteria</taxon>
        <taxon>Halobacteriales</taxon>
        <taxon>Haloferacaceae</taxon>
        <taxon>Halobium</taxon>
    </lineage>
</organism>
<protein>
    <submittedName>
        <fullName evidence="3">DUF5803 family protein</fullName>
    </submittedName>
</protein>
<accession>A0ABD5PGG7</accession>
<dbReference type="RefSeq" id="WP_267623301.1">
    <property type="nucleotide sequence ID" value="NZ_JAODIW010000008.1"/>
</dbReference>